<gene>
    <name evidence="1" type="ORF">GCM10008957_34480</name>
</gene>
<reference evidence="1" key="1">
    <citation type="journal article" date="2014" name="Int. J. Syst. Evol. Microbiol.">
        <title>Complete genome sequence of Corynebacterium casei LMG S-19264T (=DSM 44701T), isolated from a smear-ripened cheese.</title>
        <authorList>
            <consortium name="US DOE Joint Genome Institute (JGI-PGF)"/>
            <person name="Walter F."/>
            <person name="Albersmeier A."/>
            <person name="Kalinowski J."/>
            <person name="Ruckert C."/>
        </authorList>
    </citation>
    <scope>NUCLEOTIDE SEQUENCE</scope>
    <source>
        <strain evidence="1">JCM 31311</strain>
    </source>
</reference>
<dbReference type="AlphaFoldDB" id="A0A918F8F8"/>
<dbReference type="Proteomes" id="UP000603865">
    <property type="component" value="Unassembled WGS sequence"/>
</dbReference>
<evidence type="ECO:0000313" key="2">
    <source>
        <dbReference type="Proteomes" id="UP000603865"/>
    </source>
</evidence>
<name>A0A918F8F8_9DEIO</name>
<dbReference type="EMBL" id="BMQL01000022">
    <property type="protein sequence ID" value="GGR18924.1"/>
    <property type="molecule type" value="Genomic_DNA"/>
</dbReference>
<evidence type="ECO:0000313" key="1">
    <source>
        <dbReference type="EMBL" id="GGR18924.1"/>
    </source>
</evidence>
<proteinExistence type="predicted"/>
<accession>A0A918F8F8</accession>
<sequence>MLDRPSLTYAQLVDLFEQPNLSDEGQSNPLVPQLPQVKTALLLSDDRELKMSLLSLILTYISNNAAPTTDAL</sequence>
<keyword evidence="2" id="KW-1185">Reference proteome</keyword>
<protein>
    <submittedName>
        <fullName evidence="1">Uncharacterized protein</fullName>
    </submittedName>
</protein>
<organism evidence="1 2">
    <name type="scientific">Deinococcus ruber</name>
    <dbReference type="NCBI Taxonomy" id="1848197"/>
    <lineage>
        <taxon>Bacteria</taxon>
        <taxon>Thermotogati</taxon>
        <taxon>Deinococcota</taxon>
        <taxon>Deinococci</taxon>
        <taxon>Deinococcales</taxon>
        <taxon>Deinococcaceae</taxon>
        <taxon>Deinococcus</taxon>
    </lineage>
</organism>
<comment type="caution">
    <text evidence="1">The sequence shown here is derived from an EMBL/GenBank/DDBJ whole genome shotgun (WGS) entry which is preliminary data.</text>
</comment>
<reference evidence="1" key="2">
    <citation type="submission" date="2020-09" db="EMBL/GenBank/DDBJ databases">
        <authorList>
            <person name="Sun Q."/>
            <person name="Ohkuma M."/>
        </authorList>
    </citation>
    <scope>NUCLEOTIDE SEQUENCE</scope>
    <source>
        <strain evidence="1">JCM 31311</strain>
    </source>
</reference>